<sequence length="77" mass="8367">MHRIAALPSDSRSLLENGSPPVDLPPLPSSGREAAKRAAMGRKRTHSSEEACACKPPDGQVFLRAGEEDDIENWIRS</sequence>
<feature type="compositionally biased region" description="Acidic residues" evidence="1">
    <location>
        <begin position="67"/>
        <end position="77"/>
    </location>
</feature>
<accession>A0A5J9WR47</accession>
<evidence type="ECO:0000313" key="3">
    <source>
        <dbReference type="Proteomes" id="UP000324897"/>
    </source>
</evidence>
<comment type="caution">
    <text evidence="2">The sequence shown here is derived from an EMBL/GenBank/DDBJ whole genome shotgun (WGS) entry which is preliminary data.</text>
</comment>
<feature type="region of interest" description="Disordered" evidence="1">
    <location>
        <begin position="1"/>
        <end position="77"/>
    </location>
</feature>
<evidence type="ECO:0000313" key="2">
    <source>
        <dbReference type="EMBL" id="TVU50397.1"/>
    </source>
</evidence>
<name>A0A5J9WR47_9POAL</name>
<proteinExistence type="predicted"/>
<dbReference type="EMBL" id="RWGY01000002">
    <property type="protein sequence ID" value="TVU50397.1"/>
    <property type="molecule type" value="Genomic_DNA"/>
</dbReference>
<evidence type="ECO:0000256" key="1">
    <source>
        <dbReference type="SAM" id="MobiDB-lite"/>
    </source>
</evidence>
<feature type="non-terminal residue" evidence="2">
    <location>
        <position position="1"/>
    </location>
</feature>
<gene>
    <name evidence="2" type="ORF">EJB05_01767</name>
</gene>
<protein>
    <submittedName>
        <fullName evidence="2">Uncharacterized protein</fullName>
    </submittedName>
</protein>
<keyword evidence="3" id="KW-1185">Reference proteome</keyword>
<reference evidence="2 3" key="1">
    <citation type="journal article" date="2019" name="Sci. Rep.">
        <title>A high-quality genome of Eragrostis curvula grass provides insights into Poaceae evolution and supports new strategies to enhance forage quality.</title>
        <authorList>
            <person name="Carballo J."/>
            <person name="Santos B.A.C.M."/>
            <person name="Zappacosta D."/>
            <person name="Garbus I."/>
            <person name="Selva J.P."/>
            <person name="Gallo C.A."/>
            <person name="Diaz A."/>
            <person name="Albertini E."/>
            <person name="Caccamo M."/>
            <person name="Echenique V."/>
        </authorList>
    </citation>
    <scope>NUCLEOTIDE SEQUENCE [LARGE SCALE GENOMIC DNA]</scope>
    <source>
        <strain evidence="3">cv. Victoria</strain>
        <tissue evidence="2">Leaf</tissue>
    </source>
</reference>
<organism evidence="2 3">
    <name type="scientific">Eragrostis curvula</name>
    <name type="common">weeping love grass</name>
    <dbReference type="NCBI Taxonomy" id="38414"/>
    <lineage>
        <taxon>Eukaryota</taxon>
        <taxon>Viridiplantae</taxon>
        <taxon>Streptophyta</taxon>
        <taxon>Embryophyta</taxon>
        <taxon>Tracheophyta</taxon>
        <taxon>Spermatophyta</taxon>
        <taxon>Magnoliopsida</taxon>
        <taxon>Liliopsida</taxon>
        <taxon>Poales</taxon>
        <taxon>Poaceae</taxon>
        <taxon>PACMAD clade</taxon>
        <taxon>Chloridoideae</taxon>
        <taxon>Eragrostideae</taxon>
        <taxon>Eragrostidinae</taxon>
        <taxon>Eragrostis</taxon>
    </lineage>
</organism>
<dbReference type="Gramene" id="TVU50397">
    <property type="protein sequence ID" value="TVU50397"/>
    <property type="gene ID" value="EJB05_01767"/>
</dbReference>
<dbReference type="AlphaFoldDB" id="A0A5J9WR47"/>
<dbReference type="Proteomes" id="UP000324897">
    <property type="component" value="Chromosome 6"/>
</dbReference>